<dbReference type="AlphaFoldDB" id="A0A1I5EF68"/>
<organism evidence="1 2">
    <name type="scientific">Geodermatophilus obscurus</name>
    <dbReference type="NCBI Taxonomy" id="1861"/>
    <lineage>
        <taxon>Bacteria</taxon>
        <taxon>Bacillati</taxon>
        <taxon>Actinomycetota</taxon>
        <taxon>Actinomycetes</taxon>
        <taxon>Geodermatophilales</taxon>
        <taxon>Geodermatophilaceae</taxon>
        <taxon>Geodermatophilus</taxon>
    </lineage>
</organism>
<sequence>MTVLSSEQYLPGAVVLHDSLVQVRSRYPLYVLVGTAVRPLVVAALRSAGISCLPVRLDVELPEEVQAVNADNGRSHWTRTLEKLCVFSLTQFSKVVYVDSDMLVVKNIDHLFERPHMSAVAAGARIPGNEDWSTLNSGLMVVEPDPESYSRLPDLVSDTAHRRLVLEGALGVGDQDVITEAHPEWRHTPDLRLPDVYNMFTDYLDYHLRHLGVSWSGENGVHVLHFVGPRKPWMLSSATRLRWCAWALSRRRWYESAVVALYSLRLARARHRYGHTELGPLIGSRGRGRRRSA</sequence>
<keyword evidence="1" id="KW-0808">Transferase</keyword>
<dbReference type="GO" id="GO:0016757">
    <property type="term" value="F:glycosyltransferase activity"/>
    <property type="evidence" value="ECO:0007669"/>
    <property type="project" value="InterPro"/>
</dbReference>
<evidence type="ECO:0000313" key="1">
    <source>
        <dbReference type="EMBL" id="SFO10105.1"/>
    </source>
</evidence>
<gene>
    <name evidence="1" type="ORF">SAMN05660359_01393</name>
</gene>
<keyword evidence="2" id="KW-1185">Reference proteome</keyword>
<evidence type="ECO:0000313" key="2">
    <source>
        <dbReference type="Proteomes" id="UP000183642"/>
    </source>
</evidence>
<accession>A0A1I5EF68</accession>
<dbReference type="Pfam" id="PF01501">
    <property type="entry name" value="Glyco_transf_8"/>
    <property type="match status" value="1"/>
</dbReference>
<dbReference type="InterPro" id="IPR029044">
    <property type="entry name" value="Nucleotide-diphossugar_trans"/>
</dbReference>
<dbReference type="PANTHER" id="PTHR11183">
    <property type="entry name" value="GLYCOGENIN SUBFAMILY MEMBER"/>
    <property type="match status" value="1"/>
</dbReference>
<dbReference type="SUPFAM" id="SSF53448">
    <property type="entry name" value="Nucleotide-diphospho-sugar transferases"/>
    <property type="match status" value="1"/>
</dbReference>
<name>A0A1I5EF68_9ACTN</name>
<dbReference type="Proteomes" id="UP000183642">
    <property type="component" value="Unassembled WGS sequence"/>
</dbReference>
<dbReference type="EMBL" id="FOWE01000003">
    <property type="protein sequence ID" value="SFO10105.1"/>
    <property type="molecule type" value="Genomic_DNA"/>
</dbReference>
<dbReference type="InterPro" id="IPR002495">
    <property type="entry name" value="Glyco_trans_8"/>
</dbReference>
<dbReference type="Gene3D" id="3.90.550.10">
    <property type="entry name" value="Spore Coat Polysaccharide Biosynthesis Protein SpsA, Chain A"/>
    <property type="match status" value="1"/>
</dbReference>
<reference evidence="2" key="1">
    <citation type="submission" date="2016-10" db="EMBL/GenBank/DDBJ databases">
        <authorList>
            <person name="Varghese N."/>
            <person name="Submissions S."/>
        </authorList>
    </citation>
    <scope>NUCLEOTIDE SEQUENCE [LARGE SCALE GENOMIC DNA]</scope>
    <source>
        <strain evidence="2">DSM 43161</strain>
    </source>
</reference>
<dbReference type="InterPro" id="IPR050587">
    <property type="entry name" value="GNT1/Glycosyltrans_8"/>
</dbReference>
<protein>
    <submittedName>
        <fullName evidence="1">Glycosyl transferase family 8</fullName>
    </submittedName>
</protein>
<dbReference type="RefSeq" id="WP_075012798.1">
    <property type="nucleotide sequence ID" value="NZ_FOWE01000003.1"/>
</dbReference>
<proteinExistence type="predicted"/>